<dbReference type="Proteomes" id="UP000307720">
    <property type="component" value="Unassembled WGS sequence"/>
</dbReference>
<comment type="caution">
    <text evidence="1">The sequence shown here is derived from an EMBL/GenBank/DDBJ whole genome shotgun (WGS) entry which is preliminary data.</text>
</comment>
<organism evidence="1 2">
    <name type="scientific">Hominisplanchenecus murintestinalis</name>
    <dbReference type="NCBI Taxonomy" id="2941517"/>
    <lineage>
        <taxon>Bacteria</taxon>
        <taxon>Bacillati</taxon>
        <taxon>Bacillota</taxon>
        <taxon>Clostridia</taxon>
        <taxon>Lachnospirales</taxon>
        <taxon>Lachnospiraceae</taxon>
        <taxon>Hominisplanchenecus</taxon>
    </lineage>
</organism>
<name>A0AC61R372_9FIRM</name>
<accession>A0AC61R372</accession>
<protein>
    <submittedName>
        <fullName evidence="1">DUF2142 domain-containing protein</fullName>
    </submittedName>
</protein>
<proteinExistence type="predicted"/>
<evidence type="ECO:0000313" key="2">
    <source>
        <dbReference type="Proteomes" id="UP000307720"/>
    </source>
</evidence>
<dbReference type="EMBL" id="SRZB01000003">
    <property type="protein sequence ID" value="TGY00039.1"/>
    <property type="molecule type" value="Genomic_DNA"/>
</dbReference>
<sequence length="911" mass="103617">MKKKIIFITYMITVFIFTIIRCLLPGEQREERVRFGVNGTQKVELYGNQMLRMEFRCLKEGVSGISFEYSDNDIDFEEETIRAKIYRGNVNLQLIQDEIVELAQQVDETEIYLPIQKQILPGEQITAILIGTGTEEGPVFQVSEGAENYSTFFLNGEMKADKYLAASAFYDYRARNFDKIIIDCIVLLLSGGVIYLIHDKTGIVFRKISLKFKREKRRSMLRKFDVKQILKIIREKKKKAVAFVLLVIGIIVLLDYTYYYAVEKAANECVDVTITRVKESDSVYYLKEGVKLAETFRAEENNLSGVGLAMKDLDDKDGIIKVTVQEGICGKELFQAQYPISELAEGKERREGNKKGDNGNSNLKNNVWLEFPQVLETSENKEYTIIIELADMEGQSIGIYYRENTSAKGLNVTIDGETTAFIMGASGLYKHNLFLKPMYLILCVLLFLFLSTMCYLIFIKRAEFCNCFLAIMLMLGIIYTLVITVYAVPDEPWHIDTAYRVSNQLMGIENAKGPNRAYKRSSDFEPTAMDNVNISVDSYRKLYEELISTSQDEQLKPGYVANTLANATRFNYLPQALGFTIARMLHLGYLPMILLGRIWNLAAAVFLMYFGLKKLPFGKTIFAIIGMLPITLQQVMSCSYDPVLIGCAYIFVGYCLFLAYTEEEVYLNDIIIMMLSGGMLAACKGGVYLPLVFLILLIPFKRKLFNKKWLPVIGMLCLCVLFMFGRQFASKIFTIVTMTAGSVFGRAEQVELYTVSYFIQNPIELLRVFENTFMLLSDHYIATFVGGLMGWLNVRVYWFVVFGFCLLLFMASMRGKTAKQYVSFGDKCYFSLICLGCLGLIAVSMLVSWTPMGNEAILGIQGRYFIPFMGVGLCALRNQKLVYQKKNPRMLLFGACILQMLVISQILMSVL</sequence>
<keyword evidence="2" id="KW-1185">Reference proteome</keyword>
<reference evidence="1" key="1">
    <citation type="submission" date="2019-04" db="EMBL/GenBank/DDBJ databases">
        <title>Microbes associate with the intestines of laboratory mice.</title>
        <authorList>
            <person name="Navarre W."/>
            <person name="Wong E."/>
            <person name="Huang K."/>
            <person name="Tropini C."/>
            <person name="Ng K."/>
            <person name="Yu B."/>
        </authorList>
    </citation>
    <scope>NUCLEOTIDE SEQUENCE</scope>
    <source>
        <strain evidence="1">NM72_1-8</strain>
    </source>
</reference>
<gene>
    <name evidence="1" type="ORF">E5357_03200</name>
</gene>
<evidence type="ECO:0000313" key="1">
    <source>
        <dbReference type="EMBL" id="TGY00039.1"/>
    </source>
</evidence>